<dbReference type="Proteomes" id="UP000321960">
    <property type="component" value="Unassembled WGS sequence"/>
</dbReference>
<dbReference type="EMBL" id="BSPK01000004">
    <property type="protein sequence ID" value="GLS62173.1"/>
    <property type="molecule type" value="Genomic_DNA"/>
</dbReference>
<dbReference type="EMBL" id="BJZU01000003">
    <property type="protein sequence ID" value="GEP02228.1"/>
    <property type="molecule type" value="Genomic_DNA"/>
</dbReference>
<evidence type="ECO:0000313" key="2">
    <source>
        <dbReference type="EMBL" id="GLS62173.1"/>
    </source>
</evidence>
<comment type="caution">
    <text evidence="1">The sequence shown here is derived from an EMBL/GenBank/DDBJ whole genome shotgun (WGS) entry which is preliminary data.</text>
</comment>
<reference evidence="2" key="1">
    <citation type="journal article" date="2014" name="Int. J. Syst. Evol. Microbiol.">
        <title>Complete genome of a new Firmicutes species belonging to the dominant human colonic microbiota ('Ruminococcus bicirculans') reveals two chromosomes and a selective capacity to utilize plant glucans.</title>
        <authorList>
            <consortium name="NISC Comparative Sequencing Program"/>
            <person name="Wegmann U."/>
            <person name="Louis P."/>
            <person name="Goesmann A."/>
            <person name="Henrissat B."/>
            <person name="Duncan S.H."/>
            <person name="Flint H.J."/>
        </authorList>
    </citation>
    <scope>NUCLEOTIDE SEQUENCE</scope>
    <source>
        <strain evidence="2">NBRC 107715</strain>
    </source>
</reference>
<evidence type="ECO:0000313" key="1">
    <source>
        <dbReference type="EMBL" id="GEP02228.1"/>
    </source>
</evidence>
<dbReference type="Proteomes" id="UP001156856">
    <property type="component" value="Unassembled WGS sequence"/>
</dbReference>
<dbReference type="OrthoDB" id="7995652at2"/>
<name>A0A512IWX6_9HYPH</name>
<accession>A0A512IWX6</accession>
<keyword evidence="4" id="KW-1185">Reference proteome</keyword>
<dbReference type="AlphaFoldDB" id="A0A512IWX6"/>
<dbReference type="RefSeq" id="WP_147023895.1">
    <property type="nucleotide sequence ID" value="NZ_BJZU01000003.1"/>
</dbReference>
<reference evidence="1 3" key="3">
    <citation type="submission" date="2019-07" db="EMBL/GenBank/DDBJ databases">
        <title>Whole genome shotgun sequence of Methylobacterium oxalidis NBRC 107715.</title>
        <authorList>
            <person name="Hosoyama A."/>
            <person name="Uohara A."/>
            <person name="Ohji S."/>
            <person name="Ichikawa N."/>
        </authorList>
    </citation>
    <scope>NUCLEOTIDE SEQUENCE [LARGE SCALE GENOMIC DNA]</scope>
    <source>
        <strain evidence="1 3">NBRC 107715</strain>
    </source>
</reference>
<evidence type="ECO:0000313" key="3">
    <source>
        <dbReference type="Proteomes" id="UP000321960"/>
    </source>
</evidence>
<protein>
    <submittedName>
        <fullName evidence="1">Uncharacterized protein</fullName>
    </submittedName>
</protein>
<evidence type="ECO:0000313" key="4">
    <source>
        <dbReference type="Proteomes" id="UP001156856"/>
    </source>
</evidence>
<sequence length="136" mass="15082">MRVAIGIALVLALLGTIPSLSQARRALLCEETVSVGLGQGEPPPAGLRAQPVPTRTFSLILNREMLNLIFAGRTEFYECQEVYYRGEGRRRTNTIKCQNATNFFTLDLAGLNFGKSQLNPEDQTEIRFSYGTCKPI</sequence>
<reference evidence="4" key="2">
    <citation type="journal article" date="2019" name="Int. J. Syst. Evol. Microbiol.">
        <title>The Global Catalogue of Microorganisms (GCM) 10K type strain sequencing project: providing services to taxonomists for standard genome sequencing and annotation.</title>
        <authorList>
            <consortium name="The Broad Institute Genomics Platform"/>
            <consortium name="The Broad Institute Genome Sequencing Center for Infectious Disease"/>
            <person name="Wu L."/>
            <person name="Ma J."/>
        </authorList>
    </citation>
    <scope>NUCLEOTIDE SEQUENCE [LARGE SCALE GENOMIC DNA]</scope>
    <source>
        <strain evidence="4">NBRC 107715</strain>
    </source>
</reference>
<reference evidence="2" key="4">
    <citation type="submission" date="2023-01" db="EMBL/GenBank/DDBJ databases">
        <title>Draft genome sequence of Methylobacterium oxalidis strain NBRC 107715.</title>
        <authorList>
            <person name="Sun Q."/>
            <person name="Mori K."/>
        </authorList>
    </citation>
    <scope>NUCLEOTIDE SEQUENCE</scope>
    <source>
        <strain evidence="2">NBRC 107715</strain>
    </source>
</reference>
<organism evidence="1 3">
    <name type="scientific">Methylobacterium oxalidis</name>
    <dbReference type="NCBI Taxonomy" id="944322"/>
    <lineage>
        <taxon>Bacteria</taxon>
        <taxon>Pseudomonadati</taxon>
        <taxon>Pseudomonadota</taxon>
        <taxon>Alphaproteobacteria</taxon>
        <taxon>Hyphomicrobiales</taxon>
        <taxon>Methylobacteriaceae</taxon>
        <taxon>Methylobacterium</taxon>
    </lineage>
</organism>
<gene>
    <name evidence="2" type="ORF">GCM10007888_05540</name>
    <name evidence="1" type="ORF">MOX02_02660</name>
</gene>
<proteinExistence type="predicted"/>